<evidence type="ECO:0000256" key="1">
    <source>
        <dbReference type="ARBA" id="ARBA00022478"/>
    </source>
</evidence>
<dbReference type="InterPro" id="IPR009025">
    <property type="entry name" value="RBP11-like_dimer"/>
</dbReference>
<keyword evidence="5 7" id="KW-0548">Nucleotidyltransferase</keyword>
<dbReference type="EC" id="2.7.7.6" evidence="5"/>
<evidence type="ECO:0000256" key="2">
    <source>
        <dbReference type="ARBA" id="ARBA00022490"/>
    </source>
</evidence>
<comment type="caution">
    <text evidence="7">The sequence shown here is derived from an EMBL/GenBank/DDBJ whole genome shotgun (WGS) entry which is preliminary data.</text>
</comment>
<dbReference type="InterPro" id="IPR022905">
    <property type="entry name" value="Rpo11-like"/>
</dbReference>
<protein>
    <recommendedName>
        <fullName evidence="5">DNA-directed RNA polymerase subunit Rpo11</fullName>
        <ecNumber evidence="5">2.7.7.6</ecNumber>
    </recommendedName>
    <alternativeName>
        <fullName evidence="5">DNA-directed RNA polymerase subunit L</fullName>
    </alternativeName>
</protein>
<dbReference type="GO" id="GO:0000428">
    <property type="term" value="C:DNA-directed RNA polymerase complex"/>
    <property type="evidence" value="ECO:0007669"/>
    <property type="project" value="UniProtKB-KW"/>
</dbReference>
<keyword evidence="5 7" id="KW-0808">Transferase</keyword>
<sequence length="91" mass="10438">MDDIEILNSTKLELELMIPGESHTICNALRKILMEDEEIDYTVYGIDHPLIGEPKITIKAKRTKNPKKALLKASNQLKEESEEFKKLIESI</sequence>
<comment type="function">
    <text evidence="5">DNA-dependent RNA polymerase (RNAP) catalyzes the transcription of DNA into RNA using the four ribonucleoside triphosphates as substrates.</text>
</comment>
<evidence type="ECO:0000259" key="6">
    <source>
        <dbReference type="Pfam" id="PF13656"/>
    </source>
</evidence>
<dbReference type="GO" id="GO:0003899">
    <property type="term" value="F:DNA-directed RNA polymerase activity"/>
    <property type="evidence" value="ECO:0007669"/>
    <property type="project" value="UniProtKB-UniRule"/>
</dbReference>
<comment type="similarity">
    <text evidence="4 5">Belongs to the archaeal Rpo11/eukaryotic RPB11/RPC19 RNA polymerase subunit family.</text>
</comment>
<evidence type="ECO:0000313" key="8">
    <source>
        <dbReference type="Proteomes" id="UP000253099"/>
    </source>
</evidence>
<dbReference type="Proteomes" id="UP000253099">
    <property type="component" value="Unassembled WGS sequence"/>
</dbReference>
<dbReference type="GO" id="GO:0006351">
    <property type="term" value="P:DNA-templated transcription"/>
    <property type="evidence" value="ECO:0007669"/>
    <property type="project" value="UniProtKB-UniRule"/>
</dbReference>
<comment type="subcellular location">
    <subcellularLocation>
        <location evidence="5">Cytoplasm</location>
    </subcellularLocation>
</comment>
<proteinExistence type="inferred from homology"/>
<comment type="subunit">
    <text evidence="5">Part of the RNA polymerase complex.</text>
</comment>
<dbReference type="PANTHER" id="PTHR13946">
    <property type="entry name" value="DNA-DIRECTED RNA POLYMERASE I,II,III"/>
    <property type="match status" value="1"/>
</dbReference>
<dbReference type="CDD" id="cd06927">
    <property type="entry name" value="RNAP_L"/>
    <property type="match status" value="1"/>
</dbReference>
<gene>
    <name evidence="5 7" type="primary">rpoL</name>
    <name evidence="5" type="synonym">rpo11</name>
    <name evidence="7" type="ORF">ALNOE001_05850</name>
</gene>
<dbReference type="SUPFAM" id="SSF55257">
    <property type="entry name" value="RBP11-like subunits of RNA polymerase"/>
    <property type="match status" value="1"/>
</dbReference>
<dbReference type="PANTHER" id="PTHR13946:SF28">
    <property type="entry name" value="DNA-DIRECTED RNA POLYMERASES I AND III SUBUNIT RPAC2"/>
    <property type="match status" value="1"/>
</dbReference>
<dbReference type="Gene3D" id="3.30.1360.10">
    <property type="entry name" value="RNA polymerase, RBP11-like subunit"/>
    <property type="match status" value="1"/>
</dbReference>
<dbReference type="InterPro" id="IPR036603">
    <property type="entry name" value="RBP11-like"/>
</dbReference>
<dbReference type="EMBL" id="NIZT01000012">
    <property type="protein sequence ID" value="RBQ24027.1"/>
    <property type="molecule type" value="Genomic_DNA"/>
</dbReference>
<accession>A0A366MDB1</accession>
<evidence type="ECO:0000256" key="5">
    <source>
        <dbReference type="HAMAP-Rule" id="MF_00261"/>
    </source>
</evidence>
<keyword evidence="8" id="KW-1185">Reference proteome</keyword>
<dbReference type="GO" id="GO:0046983">
    <property type="term" value="F:protein dimerization activity"/>
    <property type="evidence" value="ECO:0007669"/>
    <property type="project" value="InterPro"/>
</dbReference>
<dbReference type="GO" id="GO:0005737">
    <property type="term" value="C:cytoplasm"/>
    <property type="evidence" value="ECO:0007669"/>
    <property type="project" value="UniProtKB-SubCell"/>
</dbReference>
<evidence type="ECO:0000256" key="4">
    <source>
        <dbReference type="ARBA" id="ARBA00025751"/>
    </source>
</evidence>
<keyword evidence="1 5" id="KW-0240">DNA-directed RNA polymerase</keyword>
<keyword evidence="2 5" id="KW-0963">Cytoplasm</keyword>
<dbReference type="AlphaFoldDB" id="A0A366MDB1"/>
<organism evidence="7 8">
    <name type="scientific">Candidatus Methanobinarius endosymbioticus</name>
    <dbReference type="NCBI Taxonomy" id="2006182"/>
    <lineage>
        <taxon>Archaea</taxon>
        <taxon>Methanobacteriati</taxon>
        <taxon>Methanobacteriota</taxon>
        <taxon>Methanomada group</taxon>
        <taxon>Methanobacteria</taxon>
        <taxon>Methanobacteriales</taxon>
        <taxon>Methanobacteriaceae</taxon>
        <taxon>Candidatus Methanobinarius</taxon>
    </lineage>
</organism>
<dbReference type="NCBIfam" id="NF002240">
    <property type="entry name" value="PRK01146.2-4"/>
    <property type="match status" value="1"/>
</dbReference>
<comment type="catalytic activity">
    <reaction evidence="5">
        <text>RNA(n) + a ribonucleoside 5'-triphosphate = RNA(n+1) + diphosphate</text>
        <dbReference type="Rhea" id="RHEA:21248"/>
        <dbReference type="Rhea" id="RHEA-COMP:14527"/>
        <dbReference type="Rhea" id="RHEA-COMP:17342"/>
        <dbReference type="ChEBI" id="CHEBI:33019"/>
        <dbReference type="ChEBI" id="CHEBI:61557"/>
        <dbReference type="ChEBI" id="CHEBI:140395"/>
        <dbReference type="EC" id="2.7.7.6"/>
    </reaction>
</comment>
<reference evidence="7 8" key="1">
    <citation type="submission" date="2018-06" db="EMBL/GenBank/DDBJ databases">
        <title>Genomic insight into two independent archaeal endosymbiosis events.</title>
        <authorList>
            <person name="Lind A.E."/>
            <person name="Lewis W.H."/>
            <person name="Spang A."/>
            <person name="Guy L."/>
            <person name="Embley M.T."/>
            <person name="Ettema T.J.G."/>
        </authorList>
    </citation>
    <scope>NUCLEOTIDE SEQUENCE [LARGE SCALE GENOMIC DNA]</scope>
    <source>
        <strain evidence="7">NOE</strain>
    </source>
</reference>
<feature type="domain" description="DNA-directed RNA polymerase RBP11-like dimerisation" evidence="6">
    <location>
        <begin position="14"/>
        <end position="86"/>
    </location>
</feature>
<dbReference type="HAMAP" id="MF_00261">
    <property type="entry name" value="RNApol_arch_Rpo11"/>
    <property type="match status" value="1"/>
</dbReference>
<name>A0A366MDB1_9EURY</name>
<dbReference type="Pfam" id="PF13656">
    <property type="entry name" value="RNA_pol_L_2"/>
    <property type="match status" value="1"/>
</dbReference>
<evidence type="ECO:0000313" key="7">
    <source>
        <dbReference type="EMBL" id="RBQ24027.1"/>
    </source>
</evidence>
<evidence type="ECO:0000256" key="3">
    <source>
        <dbReference type="ARBA" id="ARBA00023163"/>
    </source>
</evidence>
<keyword evidence="3 5" id="KW-0804">Transcription</keyword>